<organism evidence="20 21">
    <name type="scientific">Pelomonas cellulosilytica</name>
    <dbReference type="NCBI Taxonomy" id="2906762"/>
    <lineage>
        <taxon>Bacteria</taxon>
        <taxon>Pseudomonadati</taxon>
        <taxon>Pseudomonadota</taxon>
        <taxon>Betaproteobacteria</taxon>
        <taxon>Burkholderiales</taxon>
        <taxon>Sphaerotilaceae</taxon>
        <taxon>Roseateles</taxon>
    </lineage>
</organism>
<evidence type="ECO:0000256" key="7">
    <source>
        <dbReference type="ARBA" id="ARBA00022723"/>
    </source>
</evidence>
<feature type="binding site" evidence="18">
    <location>
        <position position="380"/>
    </location>
    <ligand>
        <name>UDP-N-acetyl-alpha-D-glucosamine</name>
        <dbReference type="ChEBI" id="CHEBI:57705"/>
    </ligand>
</feature>
<comment type="similarity">
    <text evidence="3 18">In the N-terminal section; belongs to the N-acetylglucosamine-1-phosphate uridyltransferase family.</text>
</comment>
<keyword evidence="9 18" id="KW-0460">Magnesium</keyword>
<gene>
    <name evidence="18 20" type="primary">glmU</name>
    <name evidence="20" type="ORF">LXT13_18025</name>
</gene>
<comment type="subunit">
    <text evidence="18">Homotrimer.</text>
</comment>
<feature type="binding site" evidence="18">
    <location>
        <position position="354"/>
    </location>
    <ligand>
        <name>UDP-N-acetyl-alpha-D-glucosamine</name>
        <dbReference type="ChEBI" id="CHEBI:57705"/>
    </ligand>
</feature>
<keyword evidence="10 18" id="KW-0133">Cell shape</keyword>
<feature type="binding site" evidence="18">
    <location>
        <position position="153"/>
    </location>
    <ligand>
        <name>UDP-N-acetyl-alpha-D-glucosamine</name>
        <dbReference type="ChEBI" id="CHEBI:57705"/>
    </ligand>
</feature>
<keyword evidence="11 18" id="KW-0573">Peptidoglycan synthesis</keyword>
<dbReference type="PANTHER" id="PTHR43584:SF3">
    <property type="entry name" value="BIFUNCTIONAL PROTEIN GLMU"/>
    <property type="match status" value="1"/>
</dbReference>
<dbReference type="InterPro" id="IPR005882">
    <property type="entry name" value="Bifunctional_GlmU"/>
</dbReference>
<evidence type="ECO:0000256" key="15">
    <source>
        <dbReference type="ARBA" id="ARBA00048247"/>
    </source>
</evidence>
<dbReference type="CDD" id="cd02540">
    <property type="entry name" value="GT2_GlmU_N_bac"/>
    <property type="match status" value="1"/>
</dbReference>
<feature type="binding site" evidence="18">
    <location>
        <position position="408"/>
    </location>
    <ligand>
        <name>acetyl-CoA</name>
        <dbReference type="ChEBI" id="CHEBI:57288"/>
    </ligand>
</feature>
<evidence type="ECO:0000256" key="9">
    <source>
        <dbReference type="ARBA" id="ARBA00022842"/>
    </source>
</evidence>
<evidence type="ECO:0000313" key="21">
    <source>
        <dbReference type="Proteomes" id="UP001200741"/>
    </source>
</evidence>
<keyword evidence="5 18" id="KW-0808">Transferase</keyword>
<dbReference type="NCBIfam" id="TIGR01173">
    <property type="entry name" value="glmU"/>
    <property type="match status" value="1"/>
</dbReference>
<evidence type="ECO:0000256" key="10">
    <source>
        <dbReference type="ARBA" id="ARBA00022960"/>
    </source>
</evidence>
<dbReference type="Pfam" id="PF00132">
    <property type="entry name" value="Hexapep"/>
    <property type="match status" value="3"/>
</dbReference>
<feature type="binding site" evidence="18">
    <location>
        <position position="226"/>
    </location>
    <ligand>
        <name>Mg(2+)</name>
        <dbReference type="ChEBI" id="CHEBI:18420"/>
    </ligand>
</feature>
<feature type="binding site" evidence="18">
    <location>
        <position position="336"/>
    </location>
    <ligand>
        <name>UDP-N-acetyl-alpha-D-glucosamine</name>
        <dbReference type="ChEBI" id="CHEBI:57705"/>
    </ligand>
</feature>
<keyword evidence="4 18" id="KW-0963">Cytoplasm</keyword>
<feature type="binding site" evidence="18">
    <location>
        <position position="137"/>
    </location>
    <ligand>
        <name>UDP-N-acetyl-alpha-D-glucosamine</name>
        <dbReference type="ChEBI" id="CHEBI:57705"/>
    </ligand>
</feature>
<dbReference type="SUPFAM" id="SSF53448">
    <property type="entry name" value="Nucleotide-diphospho-sugar transferases"/>
    <property type="match status" value="1"/>
</dbReference>
<dbReference type="GO" id="GO:0003977">
    <property type="term" value="F:UDP-N-acetylglucosamine diphosphorylase activity"/>
    <property type="evidence" value="ECO:0007669"/>
    <property type="project" value="UniProtKB-EC"/>
</dbReference>
<feature type="binding site" evidence="18">
    <location>
        <position position="226"/>
    </location>
    <ligand>
        <name>UDP-N-acetyl-alpha-D-glucosamine</name>
        <dbReference type="ChEBI" id="CHEBI:57705"/>
    </ligand>
</feature>
<evidence type="ECO:0000313" key="20">
    <source>
        <dbReference type="EMBL" id="MCE4556294.1"/>
    </source>
</evidence>
<feature type="domain" description="MobA-like NTP transferase" evidence="19">
    <location>
        <begin position="6"/>
        <end position="123"/>
    </location>
</feature>
<feature type="binding site" evidence="18">
    <location>
        <position position="369"/>
    </location>
    <ligand>
        <name>UDP-N-acetyl-alpha-D-glucosamine</name>
        <dbReference type="ChEBI" id="CHEBI:57705"/>
    </ligand>
</feature>
<feature type="binding site" evidence="18">
    <location>
        <position position="102"/>
    </location>
    <ligand>
        <name>Mg(2+)</name>
        <dbReference type="ChEBI" id="CHEBI:18420"/>
    </ligand>
</feature>
<feature type="binding site" evidence="18">
    <location>
        <begin position="389"/>
        <end position="390"/>
    </location>
    <ligand>
        <name>acetyl-CoA</name>
        <dbReference type="ChEBI" id="CHEBI:57288"/>
    </ligand>
</feature>
<keyword evidence="12 18" id="KW-0511">Multifunctional enzyme</keyword>
<feature type="region of interest" description="Linker" evidence="18">
    <location>
        <begin position="229"/>
        <end position="249"/>
    </location>
</feature>
<evidence type="ECO:0000256" key="12">
    <source>
        <dbReference type="ARBA" id="ARBA00023268"/>
    </source>
</evidence>
<evidence type="ECO:0000256" key="11">
    <source>
        <dbReference type="ARBA" id="ARBA00022984"/>
    </source>
</evidence>
<evidence type="ECO:0000256" key="5">
    <source>
        <dbReference type="ARBA" id="ARBA00022679"/>
    </source>
</evidence>
<protein>
    <recommendedName>
        <fullName evidence="18">Bifunctional protein GlmU</fullName>
    </recommendedName>
    <domain>
        <recommendedName>
            <fullName evidence="18">UDP-N-acetylglucosamine pyrophosphorylase</fullName>
            <ecNumber evidence="18">2.7.7.23</ecNumber>
        </recommendedName>
        <alternativeName>
            <fullName evidence="18">N-acetylglucosamine-1-phosphate uridyltransferase</fullName>
        </alternativeName>
    </domain>
    <domain>
        <recommendedName>
            <fullName evidence="18">Glucosamine-1-phosphate N-acetyltransferase</fullName>
            <ecNumber evidence="18">2.3.1.157</ecNumber>
        </recommendedName>
    </domain>
</protein>
<dbReference type="EC" id="2.3.1.157" evidence="18"/>
<dbReference type="Pfam" id="PF12804">
    <property type="entry name" value="NTP_transf_3"/>
    <property type="match status" value="1"/>
</dbReference>
<feature type="region of interest" description="N-acetyltransferase" evidence="18">
    <location>
        <begin position="250"/>
        <end position="459"/>
    </location>
</feature>
<comment type="similarity">
    <text evidence="2 18">In the C-terminal section; belongs to the transferase hexapeptide repeat family.</text>
</comment>
<dbReference type="Proteomes" id="UP001200741">
    <property type="component" value="Unassembled WGS sequence"/>
</dbReference>
<comment type="function">
    <text evidence="17 18">Catalyzes the last two sequential reactions in the de novo biosynthetic pathway for UDP-N-acetylglucosamine (UDP-GlcNAc). The C-terminal domain catalyzes the transfer of acetyl group from acetyl coenzyme A to glucosamine-1-phosphate (GlcN-1-P) to produce N-acetylglucosamine-1-phosphate (GlcNAc-1-P), which is converted into UDP-GlcNAc by the transfer of uridine 5-monophosphate (from uridine 5-triphosphate), a reaction catalyzed by the N-terminal domain.</text>
</comment>
<dbReference type="InterPro" id="IPR038009">
    <property type="entry name" value="GlmU_C_LbH"/>
</dbReference>
<dbReference type="Gene3D" id="2.160.10.10">
    <property type="entry name" value="Hexapeptide repeat proteins"/>
    <property type="match status" value="1"/>
</dbReference>
<evidence type="ECO:0000256" key="2">
    <source>
        <dbReference type="ARBA" id="ARBA00007707"/>
    </source>
</evidence>
<dbReference type="RefSeq" id="WP_233373336.1">
    <property type="nucleotide sequence ID" value="NZ_JAJTWU010000007.1"/>
</dbReference>
<dbReference type="Gene3D" id="3.90.550.10">
    <property type="entry name" value="Spore Coat Polysaccharide Biosynthesis Protein SpsA, Chain A"/>
    <property type="match status" value="1"/>
</dbReference>
<keyword evidence="13 18" id="KW-0012">Acyltransferase</keyword>
<name>A0ABS8XUB7_9BURK</name>
<feature type="binding site" evidence="18">
    <location>
        <position position="426"/>
    </location>
    <ligand>
        <name>acetyl-CoA</name>
        <dbReference type="ChEBI" id="CHEBI:57288"/>
    </ligand>
</feature>
<accession>A0ABS8XUB7</accession>
<comment type="pathway">
    <text evidence="18">Bacterial outer membrane biogenesis; LPS lipid A biosynthesis.</text>
</comment>
<keyword evidence="6 18" id="KW-0548">Nucleotidyltransferase</keyword>
<sequence>MALNIVIMAAGKGTRMKSATPKVLHKLAGRSLLSHVLKSCQPLTADARIVITGHGAEQVEAAVGADGISFVRQMPQLGTGHAIQQTVPALVGEGTTLILNGDVPLIETATAKALIDACAGHALVLLTVDLADPTGYGRIIRNADDGGVLAIVEHKDATPQQRLIREGYSGMMAAPTAALKRWVGQLTNDNAQGEYYLTDIVAMAVAEGLPVLGIKAHSETEVLGVNDPVQLAQLERAFQARQAQDLMRAGVRLADPARFDLRGTLTHGQDCEIDVNCVIEGDVALGDGVRIGANCVIRNVKIASGARIHEFTHIDGEALGASVGEGALIGPFARLRPGAQLGSDVHIGNFVEVKNSTLANGAKANHLAYLGDATVGERVNYGAGSITANYDGANKHRTTIGDDVHVGSNCVLVAPVTLGNGATIGGGSTITKDVEPGSLAVARGKQMALPGWTRPAKKR</sequence>
<keyword evidence="14 18" id="KW-0961">Cell wall biogenesis/degradation</keyword>
<evidence type="ECO:0000256" key="14">
    <source>
        <dbReference type="ARBA" id="ARBA00023316"/>
    </source>
</evidence>
<dbReference type="EC" id="2.7.7.23" evidence="18"/>
<dbReference type="PANTHER" id="PTHR43584">
    <property type="entry name" value="NUCLEOTIDYL TRANSFERASE"/>
    <property type="match status" value="1"/>
</dbReference>
<evidence type="ECO:0000259" key="19">
    <source>
        <dbReference type="Pfam" id="PF12804"/>
    </source>
</evidence>
<keyword evidence="21" id="KW-1185">Reference proteome</keyword>
<feature type="active site" description="Proton acceptor" evidence="18">
    <location>
        <position position="366"/>
    </location>
</feature>
<comment type="cofactor">
    <cofactor evidence="18">
        <name>Mg(2+)</name>
        <dbReference type="ChEBI" id="CHEBI:18420"/>
    </cofactor>
    <text evidence="18">Binds 1 Mg(2+) ion per subunit.</text>
</comment>
<comment type="pathway">
    <text evidence="18">Nucleotide-sugar biosynthesis; UDP-N-acetyl-alpha-D-glucosamine biosynthesis; N-acetyl-alpha-D-glucosamine 1-phosphate from alpha-D-glucosamine 6-phosphate (route II): step 2/2.</text>
</comment>
<feature type="binding site" evidence="18">
    <location>
        <position position="73"/>
    </location>
    <ligand>
        <name>UDP-N-acetyl-alpha-D-glucosamine</name>
        <dbReference type="ChEBI" id="CHEBI:57705"/>
    </ligand>
</feature>
<dbReference type="GO" id="GO:0019134">
    <property type="term" value="F:glucosamine-1-phosphate N-acetyltransferase activity"/>
    <property type="evidence" value="ECO:0007669"/>
    <property type="project" value="UniProtKB-EC"/>
</dbReference>
<comment type="caution">
    <text evidence="18">Lacks conserved residue(s) required for the propagation of feature annotation.</text>
</comment>
<feature type="binding site" evidence="18">
    <location>
        <position position="443"/>
    </location>
    <ligand>
        <name>acetyl-CoA</name>
        <dbReference type="ChEBI" id="CHEBI:57288"/>
    </ligand>
</feature>
<dbReference type="InterPro" id="IPR001451">
    <property type="entry name" value="Hexapep"/>
</dbReference>
<reference evidence="20 21" key="1">
    <citation type="submission" date="2021-12" db="EMBL/GenBank/DDBJ databases">
        <title>Genome seq of P8.</title>
        <authorList>
            <person name="Seo T."/>
        </authorList>
    </citation>
    <scope>NUCLEOTIDE SEQUENCE [LARGE SCALE GENOMIC DNA]</scope>
    <source>
        <strain evidence="20 21">P8</strain>
    </source>
</reference>
<evidence type="ECO:0000256" key="18">
    <source>
        <dbReference type="HAMAP-Rule" id="MF_01631"/>
    </source>
</evidence>
<evidence type="ECO:0000256" key="1">
    <source>
        <dbReference type="ARBA" id="ARBA00004496"/>
    </source>
</evidence>
<feature type="binding site" evidence="18">
    <location>
        <position position="383"/>
    </location>
    <ligand>
        <name>acetyl-CoA</name>
        <dbReference type="ChEBI" id="CHEBI:57288"/>
    </ligand>
</feature>
<keyword evidence="7 18" id="KW-0479">Metal-binding</keyword>
<evidence type="ECO:0000256" key="16">
    <source>
        <dbReference type="ARBA" id="ARBA00048493"/>
    </source>
</evidence>
<proteinExistence type="inferred from homology"/>
<dbReference type="EMBL" id="JAJTWU010000007">
    <property type="protein sequence ID" value="MCE4556294.1"/>
    <property type="molecule type" value="Genomic_DNA"/>
</dbReference>
<comment type="catalytic activity">
    <reaction evidence="15 18">
        <text>alpha-D-glucosamine 1-phosphate + acetyl-CoA = N-acetyl-alpha-D-glucosamine 1-phosphate + CoA + H(+)</text>
        <dbReference type="Rhea" id="RHEA:13725"/>
        <dbReference type="ChEBI" id="CHEBI:15378"/>
        <dbReference type="ChEBI" id="CHEBI:57287"/>
        <dbReference type="ChEBI" id="CHEBI:57288"/>
        <dbReference type="ChEBI" id="CHEBI:57776"/>
        <dbReference type="ChEBI" id="CHEBI:58516"/>
        <dbReference type="EC" id="2.3.1.157"/>
    </reaction>
</comment>
<feature type="binding site" evidence="18">
    <location>
        <begin position="78"/>
        <end position="79"/>
    </location>
    <ligand>
        <name>UDP-N-acetyl-alpha-D-glucosamine</name>
        <dbReference type="ChEBI" id="CHEBI:57705"/>
    </ligand>
</feature>
<evidence type="ECO:0000256" key="8">
    <source>
        <dbReference type="ARBA" id="ARBA00022737"/>
    </source>
</evidence>
<comment type="catalytic activity">
    <reaction evidence="16 18">
        <text>N-acetyl-alpha-D-glucosamine 1-phosphate + UTP + H(+) = UDP-N-acetyl-alpha-D-glucosamine + diphosphate</text>
        <dbReference type="Rhea" id="RHEA:13509"/>
        <dbReference type="ChEBI" id="CHEBI:15378"/>
        <dbReference type="ChEBI" id="CHEBI:33019"/>
        <dbReference type="ChEBI" id="CHEBI:46398"/>
        <dbReference type="ChEBI" id="CHEBI:57705"/>
        <dbReference type="ChEBI" id="CHEBI:57776"/>
        <dbReference type="EC" id="2.7.7.23"/>
    </reaction>
</comment>
<dbReference type="CDD" id="cd03353">
    <property type="entry name" value="LbH_GlmU_C"/>
    <property type="match status" value="1"/>
</dbReference>
<dbReference type="SUPFAM" id="SSF51161">
    <property type="entry name" value="Trimeric LpxA-like enzymes"/>
    <property type="match status" value="1"/>
</dbReference>
<dbReference type="InterPro" id="IPR011004">
    <property type="entry name" value="Trimer_LpxA-like_sf"/>
</dbReference>
<evidence type="ECO:0000256" key="4">
    <source>
        <dbReference type="ARBA" id="ARBA00022490"/>
    </source>
</evidence>
<comment type="subcellular location">
    <subcellularLocation>
        <location evidence="1 18">Cytoplasm</location>
    </subcellularLocation>
</comment>
<dbReference type="InterPro" id="IPR029044">
    <property type="entry name" value="Nucleotide-diphossugar_trans"/>
</dbReference>
<comment type="caution">
    <text evidence="20">The sequence shown here is derived from an EMBL/GenBank/DDBJ whole genome shotgun (WGS) entry which is preliminary data.</text>
</comment>
<feature type="binding site" evidence="18">
    <location>
        <position position="22"/>
    </location>
    <ligand>
        <name>UDP-N-acetyl-alpha-D-glucosamine</name>
        <dbReference type="ChEBI" id="CHEBI:57705"/>
    </ligand>
</feature>
<dbReference type="InterPro" id="IPR025877">
    <property type="entry name" value="MobA-like_NTP_Trfase"/>
</dbReference>
<evidence type="ECO:0000256" key="3">
    <source>
        <dbReference type="ARBA" id="ARBA00007947"/>
    </source>
</evidence>
<evidence type="ECO:0000256" key="17">
    <source>
        <dbReference type="ARBA" id="ARBA00049628"/>
    </source>
</evidence>
<dbReference type="HAMAP" id="MF_01631">
    <property type="entry name" value="GlmU"/>
    <property type="match status" value="1"/>
</dbReference>
<dbReference type="InterPro" id="IPR050065">
    <property type="entry name" value="GlmU-like"/>
</dbReference>
<feature type="region of interest" description="Pyrophosphorylase" evidence="18">
    <location>
        <begin position="1"/>
        <end position="228"/>
    </location>
</feature>
<evidence type="ECO:0000256" key="6">
    <source>
        <dbReference type="ARBA" id="ARBA00022695"/>
    </source>
</evidence>
<keyword evidence="8 18" id="KW-0677">Repeat</keyword>
<comment type="pathway">
    <text evidence="18">Nucleotide-sugar biosynthesis; UDP-N-acetyl-alpha-D-glucosamine biosynthesis; UDP-N-acetyl-alpha-D-glucosamine from N-acetyl-alpha-D-glucosamine 1-phosphate: step 1/1.</text>
</comment>
<evidence type="ECO:0000256" key="13">
    <source>
        <dbReference type="ARBA" id="ARBA00023315"/>
    </source>
</evidence>